<dbReference type="EMBL" id="JBBNAF010000002">
    <property type="protein sequence ID" value="KAK9164378.1"/>
    <property type="molecule type" value="Genomic_DNA"/>
</dbReference>
<evidence type="ECO:0000313" key="1">
    <source>
        <dbReference type="EMBL" id="KAK9164378.1"/>
    </source>
</evidence>
<dbReference type="Proteomes" id="UP001420932">
    <property type="component" value="Unassembled WGS sequence"/>
</dbReference>
<reference evidence="1 2" key="1">
    <citation type="submission" date="2024-01" db="EMBL/GenBank/DDBJ databases">
        <title>Genome assemblies of Stephania.</title>
        <authorList>
            <person name="Yang L."/>
        </authorList>
    </citation>
    <scope>NUCLEOTIDE SEQUENCE [LARGE SCALE GENOMIC DNA]</scope>
    <source>
        <strain evidence="1">YNDBR</strain>
        <tissue evidence="1">Leaf</tissue>
    </source>
</reference>
<name>A0AAP0Q234_9MAGN</name>
<protein>
    <submittedName>
        <fullName evidence="1">Uncharacterized protein</fullName>
    </submittedName>
</protein>
<comment type="caution">
    <text evidence="1">The sequence shown here is derived from an EMBL/GenBank/DDBJ whole genome shotgun (WGS) entry which is preliminary data.</text>
</comment>
<dbReference type="AlphaFoldDB" id="A0AAP0Q234"/>
<gene>
    <name evidence="1" type="ORF">Syun_005280</name>
</gene>
<evidence type="ECO:0000313" key="2">
    <source>
        <dbReference type="Proteomes" id="UP001420932"/>
    </source>
</evidence>
<keyword evidence="2" id="KW-1185">Reference proteome</keyword>
<proteinExistence type="predicted"/>
<organism evidence="1 2">
    <name type="scientific">Stephania yunnanensis</name>
    <dbReference type="NCBI Taxonomy" id="152371"/>
    <lineage>
        <taxon>Eukaryota</taxon>
        <taxon>Viridiplantae</taxon>
        <taxon>Streptophyta</taxon>
        <taxon>Embryophyta</taxon>
        <taxon>Tracheophyta</taxon>
        <taxon>Spermatophyta</taxon>
        <taxon>Magnoliopsida</taxon>
        <taxon>Ranunculales</taxon>
        <taxon>Menispermaceae</taxon>
        <taxon>Menispermoideae</taxon>
        <taxon>Cissampelideae</taxon>
        <taxon>Stephania</taxon>
    </lineage>
</organism>
<accession>A0AAP0Q234</accession>
<sequence>MEPPTTQQVERSDNIDAQPVQDGVDSKAYLECCSCCCEATALLFSLCCMAAAG</sequence>